<keyword evidence="12" id="KW-0408">Iron</keyword>
<dbReference type="InterPro" id="IPR001650">
    <property type="entry name" value="Helicase_C-like"/>
</dbReference>
<evidence type="ECO:0000256" key="14">
    <source>
        <dbReference type="ARBA" id="ARBA00047984"/>
    </source>
</evidence>
<comment type="similarity">
    <text evidence="2">Belongs to the DEAD box helicase family. DEAH subfamily.</text>
</comment>
<keyword evidence="11" id="KW-0067">ATP-binding</keyword>
<dbReference type="SMART" id="SM00490">
    <property type="entry name" value="HELICc"/>
    <property type="match status" value="1"/>
</dbReference>
<dbReference type="PROSITE" id="PS51918">
    <property type="entry name" value="RADICAL_SAM"/>
    <property type="match status" value="1"/>
</dbReference>
<dbReference type="GO" id="GO:0046872">
    <property type="term" value="F:metal ion binding"/>
    <property type="evidence" value="ECO:0007669"/>
    <property type="project" value="UniProtKB-KW"/>
</dbReference>
<dbReference type="Pfam" id="PF00271">
    <property type="entry name" value="Helicase_C"/>
    <property type="match status" value="1"/>
</dbReference>
<dbReference type="GO" id="GO:0016787">
    <property type="term" value="F:hydrolase activity"/>
    <property type="evidence" value="ECO:0007669"/>
    <property type="project" value="UniProtKB-KW"/>
</dbReference>
<keyword evidence="9" id="KW-0378">Hydrolase</keyword>
<feature type="domain" description="MTTase N-terminal" evidence="21">
    <location>
        <begin position="805"/>
        <end position="919"/>
    </location>
</feature>
<reference evidence="23 24" key="2">
    <citation type="submission" date="2018-08" db="EMBL/GenBank/DDBJ databases">
        <authorList>
            <person name="Laetsch R D."/>
            <person name="Stevens L."/>
            <person name="Kumar S."/>
            <person name="Blaxter L. M."/>
        </authorList>
    </citation>
    <scope>NUCLEOTIDE SEQUENCE [LARGE SCALE GENOMIC DNA]</scope>
</reference>
<dbReference type="Gene3D" id="1.20.120.1080">
    <property type="match status" value="1"/>
</dbReference>
<dbReference type="InterPro" id="IPR013848">
    <property type="entry name" value="Methylthiotransferase_N"/>
</dbReference>
<evidence type="ECO:0000313" key="24">
    <source>
        <dbReference type="Proteomes" id="UP000271087"/>
    </source>
</evidence>
<evidence type="ECO:0000256" key="4">
    <source>
        <dbReference type="ARBA" id="ARBA00012552"/>
    </source>
</evidence>
<dbReference type="GO" id="GO:0005524">
    <property type="term" value="F:ATP binding"/>
    <property type="evidence" value="ECO:0007669"/>
    <property type="project" value="UniProtKB-KW"/>
</dbReference>
<evidence type="ECO:0000259" key="22">
    <source>
        <dbReference type="PROSITE" id="PS51918"/>
    </source>
</evidence>
<dbReference type="GO" id="GO:0005829">
    <property type="term" value="C:cytosol"/>
    <property type="evidence" value="ECO:0007669"/>
    <property type="project" value="TreeGrafter"/>
</dbReference>
<keyword evidence="7" id="KW-0479">Metal-binding</keyword>
<comment type="function">
    <text evidence="15">Potential regulator of CDK5 activity.</text>
</comment>
<evidence type="ECO:0000256" key="9">
    <source>
        <dbReference type="ARBA" id="ARBA00022801"/>
    </source>
</evidence>
<dbReference type="InterPro" id="IPR048333">
    <property type="entry name" value="HA2_WH"/>
</dbReference>
<evidence type="ECO:0000256" key="3">
    <source>
        <dbReference type="ARBA" id="ARBA00009815"/>
    </source>
</evidence>
<evidence type="ECO:0000256" key="5">
    <source>
        <dbReference type="ARBA" id="ARBA00022485"/>
    </source>
</evidence>
<dbReference type="SFLD" id="SFLDS00029">
    <property type="entry name" value="Radical_SAM"/>
    <property type="match status" value="1"/>
</dbReference>
<evidence type="ECO:0000259" key="21">
    <source>
        <dbReference type="PROSITE" id="PS51449"/>
    </source>
</evidence>
<keyword evidence="24" id="KW-1185">Reference proteome</keyword>
<keyword evidence="13" id="KW-0411">Iron-sulfur</keyword>
<evidence type="ECO:0000259" key="19">
    <source>
        <dbReference type="PROSITE" id="PS51192"/>
    </source>
</evidence>
<evidence type="ECO:0000259" key="20">
    <source>
        <dbReference type="PROSITE" id="PS51194"/>
    </source>
</evidence>
<dbReference type="GO" id="GO:0035597">
    <property type="term" value="F:tRNA-2-methylthio-N(6)-dimethylallyladenosine(37) synthase activity"/>
    <property type="evidence" value="ECO:0007669"/>
    <property type="project" value="TreeGrafter"/>
</dbReference>
<evidence type="ECO:0000256" key="12">
    <source>
        <dbReference type="ARBA" id="ARBA00023004"/>
    </source>
</evidence>
<dbReference type="SMART" id="SM00847">
    <property type="entry name" value="HA2"/>
    <property type="match status" value="1"/>
</dbReference>
<evidence type="ECO:0000259" key="18">
    <source>
        <dbReference type="PROSITE" id="PS50926"/>
    </source>
</evidence>
<comment type="similarity">
    <text evidence="3">Belongs to the methylthiotransferase family. MiaB subfamily.</text>
</comment>
<dbReference type="Pfam" id="PF21010">
    <property type="entry name" value="HA2_C"/>
    <property type="match status" value="1"/>
</dbReference>
<protein>
    <recommendedName>
        <fullName evidence="16">CDK5RAP1-like protein</fullName>
        <ecNumber evidence="4">3.6.4.13</ecNumber>
    </recommendedName>
</protein>
<dbReference type="WBParaSite" id="nOo.2.0.1.t03850-RA">
    <property type="protein sequence ID" value="nOo.2.0.1.t03850-RA"/>
    <property type="gene ID" value="nOo.2.0.1.g03850"/>
</dbReference>
<evidence type="ECO:0000256" key="10">
    <source>
        <dbReference type="ARBA" id="ARBA00022806"/>
    </source>
</evidence>
<evidence type="ECO:0000256" key="15">
    <source>
        <dbReference type="ARBA" id="ARBA00053923"/>
    </source>
</evidence>
<dbReference type="Proteomes" id="UP000271087">
    <property type="component" value="Unassembled WGS sequence"/>
</dbReference>
<dbReference type="GO" id="GO:0060255">
    <property type="term" value="P:regulation of macromolecule metabolic process"/>
    <property type="evidence" value="ECO:0007669"/>
    <property type="project" value="UniProtKB-ARBA"/>
</dbReference>
<proteinExistence type="inferred from homology"/>
<dbReference type="PROSITE" id="PS51192">
    <property type="entry name" value="HELICASE_ATP_BIND_1"/>
    <property type="match status" value="1"/>
</dbReference>
<dbReference type="SFLD" id="SFLDF00413">
    <property type="entry name" value="CDK5RAP1"/>
    <property type="match status" value="1"/>
</dbReference>
<keyword evidence="8" id="KW-0547">Nucleotide-binding</keyword>
<dbReference type="GO" id="GO:0003724">
    <property type="term" value="F:RNA helicase activity"/>
    <property type="evidence" value="ECO:0007669"/>
    <property type="project" value="UniProtKB-EC"/>
</dbReference>
<dbReference type="Gene3D" id="3.40.50.12160">
    <property type="entry name" value="Methylthiotransferase, N-terminal domain"/>
    <property type="match status" value="1"/>
</dbReference>
<dbReference type="InterPro" id="IPR027417">
    <property type="entry name" value="P-loop_NTPase"/>
</dbReference>
<dbReference type="InterPro" id="IPR002792">
    <property type="entry name" value="TRAM_dom"/>
</dbReference>
<dbReference type="PROSITE" id="PS50926">
    <property type="entry name" value="TRAM"/>
    <property type="match status" value="1"/>
</dbReference>
<feature type="domain" description="Helicase ATP-binding" evidence="19">
    <location>
        <begin position="116"/>
        <end position="273"/>
    </location>
</feature>
<dbReference type="OrthoDB" id="10253254at2759"/>
<dbReference type="PROSITE" id="PS51194">
    <property type="entry name" value="HELICASE_CTER"/>
    <property type="match status" value="1"/>
</dbReference>
<dbReference type="FunFam" id="3.40.50.300:FF:000578">
    <property type="entry name" value="probable ATP-dependent RNA helicase DHX35"/>
    <property type="match status" value="1"/>
</dbReference>
<dbReference type="CDD" id="cd18791">
    <property type="entry name" value="SF2_C_RHA"/>
    <property type="match status" value="1"/>
</dbReference>
<accession>A0A182E759</accession>
<evidence type="ECO:0000256" key="11">
    <source>
        <dbReference type="ARBA" id="ARBA00022840"/>
    </source>
</evidence>
<dbReference type="EC" id="3.6.4.13" evidence="4"/>
<dbReference type="PANTHER" id="PTHR43020:SF2">
    <property type="entry name" value="MITOCHONDRIAL TRNA METHYLTHIOTRANSFERASE CDK5RAP1"/>
    <property type="match status" value="1"/>
</dbReference>
<organism evidence="25">
    <name type="scientific">Onchocerca ochengi</name>
    <name type="common">Filarial nematode worm</name>
    <dbReference type="NCBI Taxonomy" id="42157"/>
    <lineage>
        <taxon>Eukaryota</taxon>
        <taxon>Metazoa</taxon>
        <taxon>Ecdysozoa</taxon>
        <taxon>Nematoda</taxon>
        <taxon>Chromadorea</taxon>
        <taxon>Rhabditida</taxon>
        <taxon>Spirurina</taxon>
        <taxon>Spiruromorpha</taxon>
        <taxon>Filarioidea</taxon>
        <taxon>Onchocercidae</taxon>
        <taxon>Onchocerca</taxon>
    </lineage>
</organism>
<evidence type="ECO:0000256" key="17">
    <source>
        <dbReference type="SAM" id="MobiDB-lite"/>
    </source>
</evidence>
<dbReference type="GO" id="GO:0080090">
    <property type="term" value="P:regulation of primary metabolic process"/>
    <property type="evidence" value="ECO:0007669"/>
    <property type="project" value="UniProtKB-ARBA"/>
</dbReference>
<name>A0A182E759_ONCOC</name>
<evidence type="ECO:0000256" key="13">
    <source>
        <dbReference type="ARBA" id="ARBA00023014"/>
    </source>
</evidence>
<evidence type="ECO:0000256" key="16">
    <source>
        <dbReference type="ARBA" id="ARBA00074452"/>
    </source>
</evidence>
<dbReference type="InterPro" id="IPR038135">
    <property type="entry name" value="Methylthiotransferase_N_sf"/>
</dbReference>
<dbReference type="SFLD" id="SFLDG01061">
    <property type="entry name" value="methylthiotransferase"/>
    <property type="match status" value="1"/>
</dbReference>
<dbReference type="InterPro" id="IPR007502">
    <property type="entry name" value="Helicase-assoc_dom"/>
</dbReference>
<dbReference type="EMBL" id="UYRW01000784">
    <property type="protein sequence ID" value="VDK70764.1"/>
    <property type="molecule type" value="Genomic_DNA"/>
</dbReference>
<dbReference type="InterPro" id="IPR058240">
    <property type="entry name" value="rSAM_sf"/>
</dbReference>
<evidence type="ECO:0000256" key="6">
    <source>
        <dbReference type="ARBA" id="ARBA00022691"/>
    </source>
</evidence>
<dbReference type="SMART" id="SM00487">
    <property type="entry name" value="DEXDc"/>
    <property type="match status" value="1"/>
</dbReference>
<keyword evidence="10" id="KW-0347">Helicase</keyword>
<evidence type="ECO:0000256" key="1">
    <source>
        <dbReference type="ARBA" id="ARBA00001966"/>
    </source>
</evidence>
<dbReference type="NCBIfam" id="TIGR00089">
    <property type="entry name" value="MiaB/RimO family radical SAM methylthiotransferase"/>
    <property type="match status" value="1"/>
</dbReference>
<dbReference type="SUPFAM" id="SSF52540">
    <property type="entry name" value="P-loop containing nucleoside triphosphate hydrolases"/>
    <property type="match status" value="1"/>
</dbReference>
<dbReference type="InterPro" id="IPR014001">
    <property type="entry name" value="Helicase_ATP-bd"/>
</dbReference>
<dbReference type="Pfam" id="PF04408">
    <property type="entry name" value="WHD_HA2"/>
    <property type="match status" value="1"/>
</dbReference>
<gene>
    <name evidence="23" type="ORF">NOO_LOCUS3850</name>
</gene>
<comment type="catalytic activity">
    <reaction evidence="14">
        <text>ATP + H2O = ADP + phosphate + H(+)</text>
        <dbReference type="Rhea" id="RHEA:13065"/>
        <dbReference type="ChEBI" id="CHEBI:15377"/>
        <dbReference type="ChEBI" id="CHEBI:15378"/>
        <dbReference type="ChEBI" id="CHEBI:30616"/>
        <dbReference type="ChEBI" id="CHEBI:43474"/>
        <dbReference type="ChEBI" id="CHEBI:456216"/>
        <dbReference type="EC" id="3.6.4.13"/>
    </reaction>
</comment>
<comment type="cofactor">
    <cofactor evidence="1">
        <name>[4Fe-4S] cluster</name>
        <dbReference type="ChEBI" id="CHEBI:49883"/>
    </cofactor>
</comment>
<dbReference type="GO" id="GO:0051539">
    <property type="term" value="F:4 iron, 4 sulfur cluster binding"/>
    <property type="evidence" value="ECO:0007669"/>
    <property type="project" value="UniProtKB-KW"/>
</dbReference>
<dbReference type="InterPro" id="IPR006463">
    <property type="entry name" value="MiaB_methiolase"/>
</dbReference>
<dbReference type="PANTHER" id="PTHR43020">
    <property type="entry name" value="CDK5 REGULATORY SUBUNIT-ASSOCIATED PROTEIN 1"/>
    <property type="match status" value="1"/>
</dbReference>
<dbReference type="SFLD" id="SFLDG01082">
    <property type="entry name" value="B12-binding_domain_containing"/>
    <property type="match status" value="1"/>
</dbReference>
<dbReference type="InterPro" id="IPR023404">
    <property type="entry name" value="rSAM_horseshoe"/>
</dbReference>
<dbReference type="Gene3D" id="3.80.30.20">
    <property type="entry name" value="tm_1862 like domain"/>
    <property type="match status" value="1"/>
</dbReference>
<feature type="region of interest" description="Disordered" evidence="17">
    <location>
        <begin position="46"/>
        <end position="71"/>
    </location>
</feature>
<dbReference type="FunFam" id="3.40.50.12160:FF:000003">
    <property type="entry name" value="CDK5 regulatory subunit-associated protein 1"/>
    <property type="match status" value="1"/>
</dbReference>
<dbReference type="SMART" id="SM00729">
    <property type="entry name" value="Elp3"/>
    <property type="match status" value="1"/>
</dbReference>
<evidence type="ECO:0000313" key="25">
    <source>
        <dbReference type="WBParaSite" id="nOo.2.0.1.t03850-RA"/>
    </source>
</evidence>
<feature type="domain" description="Radical SAM core" evidence="22">
    <location>
        <begin position="936"/>
        <end position="1192"/>
    </location>
</feature>
<dbReference type="InterPro" id="IPR007197">
    <property type="entry name" value="rSAM"/>
</dbReference>
<dbReference type="FunFam" id="3.80.30.20:FF:000003">
    <property type="entry name" value="CDK5 regulatory subunit-associated protein 1"/>
    <property type="match status" value="1"/>
</dbReference>
<dbReference type="Pfam" id="PF04055">
    <property type="entry name" value="Radical_SAM"/>
    <property type="match status" value="1"/>
</dbReference>
<feature type="domain" description="TRAM" evidence="18">
    <location>
        <begin position="1195"/>
        <end position="1266"/>
    </location>
</feature>
<dbReference type="InterPro" id="IPR005839">
    <property type="entry name" value="Methylthiotransferase"/>
</dbReference>
<dbReference type="GO" id="GO:0005739">
    <property type="term" value="C:mitochondrion"/>
    <property type="evidence" value="ECO:0007669"/>
    <property type="project" value="TreeGrafter"/>
</dbReference>
<feature type="compositionally biased region" description="Polar residues" evidence="17">
    <location>
        <begin position="46"/>
        <end position="55"/>
    </location>
</feature>
<dbReference type="STRING" id="42157.A0A182E759"/>
<evidence type="ECO:0000313" key="23">
    <source>
        <dbReference type="EMBL" id="VDK70764.1"/>
    </source>
</evidence>
<keyword evidence="6" id="KW-0949">S-adenosyl-L-methionine</keyword>
<feature type="domain" description="Helicase C-terminal" evidence="20">
    <location>
        <begin position="305"/>
        <end position="499"/>
    </location>
</feature>
<reference evidence="25" key="1">
    <citation type="submission" date="2016-06" db="UniProtKB">
        <authorList>
            <consortium name="WormBaseParasite"/>
        </authorList>
    </citation>
    <scope>IDENTIFICATION</scope>
</reference>
<keyword evidence="5" id="KW-0004">4Fe-4S</keyword>
<sequence length="1284" mass="146012">MQDTDGMMKQIVGPELDKRHAFSKWGSKLRHPKKALEAVMQKYSRTSSTYGTQKNRPVFLKPSDDDTSDNRNGPLILEDRITEEKSNVVIHNPFLSLSIQQQRSRLPIFKYRNHIIYLLEKYRVLIIVGETGCGKSTQVPQYLMEAGWASDGRKIGVTQPRRIAAVTLANRVAEEKSCRLGTDVGYVVRFDDMTDSATKIKASLLSVLHDNCYIRILMIDEAHERSINTDVTLGLLRKIIMIRKDLRIIVSSATLDAILFRDFFELNDTDDKSKNITSIISVEGHIHPVTVYFTRNPVPDYIQKTVETVLDIHKNEQPGDVLVFLTGQDEIESVSKQLIEEAKDLRKKNVDKLWIVPMYGSLPGSEQLKAFDSTPHGTRKVVVATNIAETSLTIPGIAYVIGCRIIHIVHHSFATCLVIDCGFVKLRVMNPENHFESLMKLPISQASAQQRTGRAGRIRPGKCYRLYPQKEYDKLLVNTIPEMQRLNLAAVILLLKALGIHNVLRFNYLSRPPSSAMVEGLQSLYYLGALSKDGLLTNPLGIQMTEFPLPPQHSKTLLCSGELGCSEEIATIIAMLQIQDVFMKPSRCRHQAELMKRNFSVEEGDHFTLLNVFANFIQNSKSKQWCVKHFLNYRGLCRAEAIRNQLLNLLKRHNIPIKSCKENGELKSILRCLVKGFFSQAAYYHYSGDYVTVRNEYHFKVYKGSAIMYKKEFPKWVIFTEVLQDSIRDISVIEPECSLRQLHPSLATSQIKSFAEKRPLKFNIDGPGLDYFVNMANSKHLSKVIPKIEEMDKSLSATDFHGDGLKVKFITYGCQMNVNDVELVRSLLLSSGYVETNDVIESDIVLLMTCSIREGAENKVWDELKMLRKIRRKRGVVGVLGCMAERVRHNLLTSTENVDVVAGPDSYRDLPRLLAIARCGSMAINVQLSLEETYADIVPVRKNKSIMRGCDNMCTYCVVPYTRGRERSRPMNSILDEIKGLSDEGVKQVTLLGQNVNSYRDLSEISFSSTYLTEPGIAPGFRTKYKPKKGGYTFLTLLDKVSQIDPEMRIRFTSPHPKDFPLEVIQLIKERPNICKQIHLPAQSGSNAILEAMDRGYSRESYLELVNRIKTLLPNVSLTSDFIAGFCGETEEFHRESLELIRHVVYSFCYVFPYSQREKTKAYRHLKDDVPKEVKNRRHQELANVFREIALKHNEALVGTRQLVLLEEVSKRSSEYLRGRTDGGISVIVHKYWNDGSRLVELQLGDYVAVKITSANSQTLQASALHTITLRDFENLKKDNDKEQ</sequence>
<evidence type="ECO:0000256" key="8">
    <source>
        <dbReference type="ARBA" id="ARBA00022741"/>
    </source>
</evidence>
<dbReference type="Pfam" id="PF01938">
    <property type="entry name" value="TRAM"/>
    <property type="match status" value="1"/>
</dbReference>
<dbReference type="Pfam" id="PF00919">
    <property type="entry name" value="UPF0004"/>
    <property type="match status" value="1"/>
</dbReference>
<dbReference type="Gene3D" id="3.40.50.300">
    <property type="entry name" value="P-loop containing nucleotide triphosphate hydrolases"/>
    <property type="match status" value="2"/>
</dbReference>
<dbReference type="SUPFAM" id="SSF102114">
    <property type="entry name" value="Radical SAM enzymes"/>
    <property type="match status" value="1"/>
</dbReference>
<dbReference type="PROSITE" id="PS51449">
    <property type="entry name" value="MTTASE_N"/>
    <property type="match status" value="1"/>
</dbReference>
<dbReference type="InterPro" id="IPR006638">
    <property type="entry name" value="Elp3/MiaA/NifB-like_rSAM"/>
</dbReference>
<evidence type="ECO:0000256" key="2">
    <source>
        <dbReference type="ARBA" id="ARBA00008792"/>
    </source>
</evidence>
<evidence type="ECO:0000256" key="7">
    <source>
        <dbReference type="ARBA" id="ARBA00022723"/>
    </source>
</evidence>
<dbReference type="SFLD" id="SFLDF00273">
    <property type="entry name" value="(dimethylallyl)adenosine_tRNA"/>
    <property type="match status" value="1"/>
</dbReference>